<dbReference type="AlphaFoldDB" id="A0A0A8ZX84"/>
<reference evidence="2" key="1">
    <citation type="submission" date="2014-09" db="EMBL/GenBank/DDBJ databases">
        <authorList>
            <person name="Magalhaes I.L.F."/>
            <person name="Oliveira U."/>
            <person name="Santos F.R."/>
            <person name="Vidigal T.H.D.A."/>
            <person name="Brescovit A.D."/>
            <person name="Santos A.J."/>
        </authorList>
    </citation>
    <scope>NUCLEOTIDE SEQUENCE</scope>
    <source>
        <tissue evidence="2">Shoot tissue taken approximately 20 cm above the soil surface</tissue>
    </source>
</reference>
<keyword evidence="1" id="KW-1133">Transmembrane helix</keyword>
<organism evidence="2">
    <name type="scientific">Arundo donax</name>
    <name type="common">Giant reed</name>
    <name type="synonym">Donax arundinaceus</name>
    <dbReference type="NCBI Taxonomy" id="35708"/>
    <lineage>
        <taxon>Eukaryota</taxon>
        <taxon>Viridiplantae</taxon>
        <taxon>Streptophyta</taxon>
        <taxon>Embryophyta</taxon>
        <taxon>Tracheophyta</taxon>
        <taxon>Spermatophyta</taxon>
        <taxon>Magnoliopsida</taxon>
        <taxon>Liliopsida</taxon>
        <taxon>Poales</taxon>
        <taxon>Poaceae</taxon>
        <taxon>PACMAD clade</taxon>
        <taxon>Arundinoideae</taxon>
        <taxon>Arundineae</taxon>
        <taxon>Arundo</taxon>
    </lineage>
</organism>
<keyword evidence="1" id="KW-0472">Membrane</keyword>
<evidence type="ECO:0000256" key="1">
    <source>
        <dbReference type="SAM" id="Phobius"/>
    </source>
</evidence>
<sequence length="44" mass="4900">MRPGPAIPLIVGLFLPIMFSLAPLSLPGKLRSRQQYPVRVLRLS</sequence>
<keyword evidence="1" id="KW-0812">Transmembrane</keyword>
<dbReference type="EMBL" id="GBRH01258493">
    <property type="protein sequence ID" value="JAD39402.1"/>
    <property type="molecule type" value="Transcribed_RNA"/>
</dbReference>
<proteinExistence type="predicted"/>
<protein>
    <submittedName>
        <fullName evidence="2">Uncharacterized protein</fullName>
    </submittedName>
</protein>
<name>A0A0A8ZX84_ARUDO</name>
<accession>A0A0A8ZX84</accession>
<feature type="transmembrane region" description="Helical" evidence="1">
    <location>
        <begin position="6"/>
        <end position="26"/>
    </location>
</feature>
<evidence type="ECO:0000313" key="2">
    <source>
        <dbReference type="EMBL" id="JAD39402.1"/>
    </source>
</evidence>
<reference evidence="2" key="2">
    <citation type="journal article" date="2015" name="Data Brief">
        <title>Shoot transcriptome of the giant reed, Arundo donax.</title>
        <authorList>
            <person name="Barrero R.A."/>
            <person name="Guerrero F.D."/>
            <person name="Moolhuijzen P."/>
            <person name="Goolsby J.A."/>
            <person name="Tidwell J."/>
            <person name="Bellgard S.E."/>
            <person name="Bellgard M.I."/>
        </authorList>
    </citation>
    <scope>NUCLEOTIDE SEQUENCE</scope>
    <source>
        <tissue evidence="2">Shoot tissue taken approximately 20 cm above the soil surface</tissue>
    </source>
</reference>